<evidence type="ECO:0000259" key="1">
    <source>
        <dbReference type="PROSITE" id="PS50925"/>
    </source>
</evidence>
<dbReference type="EMBL" id="JAUDZE010000001">
    <property type="protein sequence ID" value="MDN0012745.1"/>
    <property type="molecule type" value="Genomic_DNA"/>
</dbReference>
<dbReference type="PROSITE" id="PS50925">
    <property type="entry name" value="BLUF"/>
    <property type="match status" value="1"/>
</dbReference>
<keyword evidence="3" id="KW-1185">Reference proteome</keyword>
<protein>
    <submittedName>
        <fullName evidence="2">BLUF domain-containing protein</fullName>
    </submittedName>
</protein>
<accession>A0ABT7WJ91</accession>
<feature type="domain" description="BLUF" evidence="1">
    <location>
        <begin position="2"/>
        <end position="95"/>
    </location>
</feature>
<gene>
    <name evidence="2" type="ORF">QTA56_00640</name>
</gene>
<dbReference type="Pfam" id="PF04940">
    <property type="entry name" value="BLUF"/>
    <property type="match status" value="1"/>
</dbReference>
<proteinExistence type="predicted"/>
<dbReference type="InterPro" id="IPR007024">
    <property type="entry name" value="BLUF_domain"/>
</dbReference>
<dbReference type="InterPro" id="IPR036046">
    <property type="entry name" value="Acylphosphatase-like_dom_sf"/>
</dbReference>
<sequence>MIFQLCYASTSTSEKSHLPLDLREVLNEAHHFNYVNNIHGVLYFADGYFFQCLEGEQAAILELLDKIKQDPRHQQIYVFNPQHISQGHFKDWSMKFVRKNSQVSEFFQQHLQQADFNPYLLNEGSIAALIPLLADIQMDEVA</sequence>
<organism evidence="2 3">
    <name type="scientific">Acinetobacter thutiue</name>
    <dbReference type="NCBI Taxonomy" id="2998078"/>
    <lineage>
        <taxon>Bacteria</taxon>
        <taxon>Pseudomonadati</taxon>
        <taxon>Pseudomonadota</taxon>
        <taxon>Gammaproteobacteria</taxon>
        <taxon>Moraxellales</taxon>
        <taxon>Moraxellaceae</taxon>
        <taxon>Acinetobacter</taxon>
    </lineage>
</organism>
<dbReference type="Gene3D" id="3.30.70.100">
    <property type="match status" value="1"/>
</dbReference>
<dbReference type="Proteomes" id="UP001168524">
    <property type="component" value="Unassembled WGS sequence"/>
</dbReference>
<dbReference type="SMART" id="SM01034">
    <property type="entry name" value="BLUF"/>
    <property type="match status" value="1"/>
</dbReference>
<comment type="caution">
    <text evidence="2">The sequence shown here is derived from an EMBL/GenBank/DDBJ whole genome shotgun (WGS) entry which is preliminary data.</text>
</comment>
<dbReference type="SUPFAM" id="SSF54975">
    <property type="entry name" value="Acylphosphatase/BLUF domain-like"/>
    <property type="match status" value="1"/>
</dbReference>
<evidence type="ECO:0000313" key="2">
    <source>
        <dbReference type="EMBL" id="MDN0012745.1"/>
    </source>
</evidence>
<reference evidence="2" key="1">
    <citation type="submission" date="2023-06" db="EMBL/GenBank/DDBJ databases">
        <title>Two novel species of Acinetobacter isolated from motorbike repairing workshop in Vietnam.</title>
        <authorList>
            <person name="Le N.T.T."/>
        </authorList>
    </citation>
    <scope>NUCLEOTIDE SEQUENCE</scope>
    <source>
        <strain evidence="2">VNH17</strain>
    </source>
</reference>
<dbReference type="RefSeq" id="WP_267979034.1">
    <property type="nucleotide sequence ID" value="NZ_JAPQKF010000001.1"/>
</dbReference>
<name>A0ABT7WJ91_9GAMM</name>
<evidence type="ECO:0000313" key="3">
    <source>
        <dbReference type="Proteomes" id="UP001168524"/>
    </source>
</evidence>